<keyword evidence="4 5" id="KW-1133">Transmembrane helix</keyword>
<evidence type="ECO:0000256" key="1">
    <source>
        <dbReference type="ARBA" id="ARBA00006068"/>
    </source>
</evidence>
<comment type="caution">
    <text evidence="7">The sequence shown here is derived from an EMBL/GenBank/DDBJ whole genome shotgun (WGS) entry which is preliminary data.</text>
</comment>
<sequence length="303" mass="34648">MLFKKRTRNIILISFFFFMLIFISTALYYFTALTNTISEMHQPIERSITSKNQKPIVLEEKEPISILLIGVDQRKGDKGRSDTLILLTVNPKESSVKMVSIPRDTRTEIVGGGLDDKINHAYAFGGTKMTVDTVEHFFSVPIDYYVLVNMEAFQGIVDDLGGITINNPLDFNEAGHHFRKGEITLTGYETMLYVRMRKQDPYGDFGRQQRQREVIRGILNKGASLESLSKIKAILDTLEENVKTDISFGEMIDIHEHYKQTINDIETLELSGQGKILDGVYYLFVEEEVKLKVQETLLKHLEL</sequence>
<evidence type="ECO:0000256" key="4">
    <source>
        <dbReference type="ARBA" id="ARBA00022989"/>
    </source>
</evidence>
<dbReference type="EMBL" id="JBIACK010000016">
    <property type="protein sequence ID" value="MFE8703400.1"/>
    <property type="molecule type" value="Genomic_DNA"/>
</dbReference>
<evidence type="ECO:0000259" key="6">
    <source>
        <dbReference type="Pfam" id="PF03816"/>
    </source>
</evidence>
<evidence type="ECO:0000313" key="7">
    <source>
        <dbReference type="EMBL" id="MFE8703400.1"/>
    </source>
</evidence>
<reference evidence="7 8" key="1">
    <citation type="submission" date="2024-08" db="EMBL/GenBank/DDBJ databases">
        <title>Two novel Cytobacillus novel species.</title>
        <authorList>
            <person name="Liu G."/>
        </authorList>
    </citation>
    <scope>NUCLEOTIDE SEQUENCE [LARGE SCALE GENOMIC DNA]</scope>
    <source>
        <strain evidence="7 8">FJAT-54145</strain>
    </source>
</reference>
<name>A0ABW6KJJ0_9BACI</name>
<keyword evidence="5" id="KW-0472">Membrane</keyword>
<accession>A0ABW6KJJ0</accession>
<evidence type="ECO:0000256" key="5">
    <source>
        <dbReference type="SAM" id="Phobius"/>
    </source>
</evidence>
<keyword evidence="3" id="KW-0735">Signal-anchor</keyword>
<protein>
    <submittedName>
        <fullName evidence="7">LCP family protein</fullName>
    </submittedName>
</protein>
<organism evidence="7 8">
    <name type="scientific">Cytobacillus spartinae</name>
    <dbReference type="NCBI Taxonomy" id="3299023"/>
    <lineage>
        <taxon>Bacteria</taxon>
        <taxon>Bacillati</taxon>
        <taxon>Bacillota</taxon>
        <taxon>Bacilli</taxon>
        <taxon>Bacillales</taxon>
        <taxon>Bacillaceae</taxon>
        <taxon>Cytobacillus</taxon>
    </lineage>
</organism>
<dbReference type="PANTHER" id="PTHR33392">
    <property type="entry name" value="POLYISOPRENYL-TEICHOIC ACID--PEPTIDOGLYCAN TEICHOIC ACID TRANSFERASE TAGU"/>
    <property type="match status" value="1"/>
</dbReference>
<evidence type="ECO:0000256" key="2">
    <source>
        <dbReference type="ARBA" id="ARBA00022692"/>
    </source>
</evidence>
<evidence type="ECO:0000256" key="3">
    <source>
        <dbReference type="ARBA" id="ARBA00022968"/>
    </source>
</evidence>
<dbReference type="InterPro" id="IPR050922">
    <property type="entry name" value="LytR/CpsA/Psr_CW_biosynth"/>
</dbReference>
<keyword evidence="8" id="KW-1185">Reference proteome</keyword>
<feature type="transmembrane region" description="Helical" evidence="5">
    <location>
        <begin position="12"/>
        <end position="30"/>
    </location>
</feature>
<dbReference type="Pfam" id="PF03816">
    <property type="entry name" value="LytR_cpsA_psr"/>
    <property type="match status" value="1"/>
</dbReference>
<dbReference type="RefSeq" id="WP_389363918.1">
    <property type="nucleotide sequence ID" value="NZ_JBIACK010000016.1"/>
</dbReference>
<evidence type="ECO:0000313" key="8">
    <source>
        <dbReference type="Proteomes" id="UP001601059"/>
    </source>
</evidence>
<dbReference type="InterPro" id="IPR004474">
    <property type="entry name" value="LytR_CpsA_psr"/>
</dbReference>
<feature type="domain" description="Cell envelope-related transcriptional attenuator" evidence="6">
    <location>
        <begin position="80"/>
        <end position="222"/>
    </location>
</feature>
<dbReference type="Proteomes" id="UP001601059">
    <property type="component" value="Unassembled WGS sequence"/>
</dbReference>
<keyword evidence="2 5" id="KW-0812">Transmembrane</keyword>
<proteinExistence type="inferred from homology"/>
<dbReference type="PANTHER" id="PTHR33392:SF6">
    <property type="entry name" value="POLYISOPRENYL-TEICHOIC ACID--PEPTIDOGLYCAN TEICHOIC ACID TRANSFERASE TAGU"/>
    <property type="match status" value="1"/>
</dbReference>
<comment type="similarity">
    <text evidence="1">Belongs to the LytR/CpsA/Psr (LCP) family.</text>
</comment>
<gene>
    <name evidence="7" type="ORF">ACFYKX_22825</name>
</gene>
<dbReference type="NCBIfam" id="TIGR00350">
    <property type="entry name" value="lytR_cpsA_psr"/>
    <property type="match status" value="1"/>
</dbReference>
<dbReference type="Gene3D" id="3.40.630.190">
    <property type="entry name" value="LCP protein"/>
    <property type="match status" value="1"/>
</dbReference>